<dbReference type="OrthoDB" id="3694495at2759"/>
<feature type="region of interest" description="Disordered" evidence="1">
    <location>
        <begin position="15"/>
        <end position="34"/>
    </location>
</feature>
<feature type="compositionally biased region" description="Low complexity" evidence="1">
    <location>
        <begin position="199"/>
        <end position="214"/>
    </location>
</feature>
<reference evidence="3" key="2">
    <citation type="journal article" date="2013" name="PLoS Genet.">
        <title>Comparative genome structure, secondary metabolite, and effector coding capacity across Cochliobolus pathogens.</title>
        <authorList>
            <person name="Condon B.J."/>
            <person name="Leng Y."/>
            <person name="Wu D."/>
            <person name="Bushley K.E."/>
            <person name="Ohm R.A."/>
            <person name="Otillar R."/>
            <person name="Martin J."/>
            <person name="Schackwitz W."/>
            <person name="Grimwood J."/>
            <person name="MohdZainudin N."/>
            <person name="Xue C."/>
            <person name="Wang R."/>
            <person name="Manning V.A."/>
            <person name="Dhillon B."/>
            <person name="Tu Z.J."/>
            <person name="Steffenson B.J."/>
            <person name="Salamov A."/>
            <person name="Sun H."/>
            <person name="Lowry S."/>
            <person name="LaButti K."/>
            <person name="Han J."/>
            <person name="Copeland A."/>
            <person name="Lindquist E."/>
            <person name="Barry K."/>
            <person name="Schmutz J."/>
            <person name="Baker S.E."/>
            <person name="Ciuffetti L.M."/>
            <person name="Grigoriev I.V."/>
            <person name="Zhong S."/>
            <person name="Turgeon B.G."/>
        </authorList>
    </citation>
    <scope>NUCLEOTIDE SEQUENCE [LARGE SCALE GENOMIC DNA]</scope>
    <source>
        <strain evidence="3">C5 / ATCC 48332 / race O</strain>
    </source>
</reference>
<organism evidence="2 3">
    <name type="scientific">Cochliobolus heterostrophus (strain C5 / ATCC 48332 / race O)</name>
    <name type="common">Southern corn leaf blight fungus</name>
    <name type="synonym">Bipolaris maydis</name>
    <dbReference type="NCBI Taxonomy" id="701091"/>
    <lineage>
        <taxon>Eukaryota</taxon>
        <taxon>Fungi</taxon>
        <taxon>Dikarya</taxon>
        <taxon>Ascomycota</taxon>
        <taxon>Pezizomycotina</taxon>
        <taxon>Dothideomycetes</taxon>
        <taxon>Pleosporomycetidae</taxon>
        <taxon>Pleosporales</taxon>
        <taxon>Pleosporineae</taxon>
        <taxon>Pleosporaceae</taxon>
        <taxon>Bipolaris</taxon>
    </lineage>
</organism>
<name>M2U1R5_COCH5</name>
<dbReference type="Proteomes" id="UP000016936">
    <property type="component" value="Unassembled WGS sequence"/>
</dbReference>
<evidence type="ECO:0000313" key="3">
    <source>
        <dbReference type="Proteomes" id="UP000016936"/>
    </source>
</evidence>
<protein>
    <submittedName>
        <fullName evidence="2">Uncharacterized protein</fullName>
    </submittedName>
</protein>
<feature type="compositionally biased region" description="Polar residues" evidence="1">
    <location>
        <begin position="15"/>
        <end position="24"/>
    </location>
</feature>
<proteinExistence type="predicted"/>
<feature type="compositionally biased region" description="Low complexity" evidence="1">
    <location>
        <begin position="136"/>
        <end position="162"/>
    </location>
</feature>
<evidence type="ECO:0000313" key="2">
    <source>
        <dbReference type="EMBL" id="EMD92499.1"/>
    </source>
</evidence>
<evidence type="ECO:0000256" key="1">
    <source>
        <dbReference type="SAM" id="MobiDB-lite"/>
    </source>
</evidence>
<reference evidence="2 3" key="1">
    <citation type="journal article" date="2012" name="PLoS Pathog.">
        <title>Diverse lifestyles and strategies of plant pathogenesis encoded in the genomes of eighteen Dothideomycetes fungi.</title>
        <authorList>
            <person name="Ohm R.A."/>
            <person name="Feau N."/>
            <person name="Henrissat B."/>
            <person name="Schoch C.L."/>
            <person name="Horwitz B.A."/>
            <person name="Barry K.W."/>
            <person name="Condon B.J."/>
            <person name="Copeland A.C."/>
            <person name="Dhillon B."/>
            <person name="Glaser F."/>
            <person name="Hesse C.N."/>
            <person name="Kosti I."/>
            <person name="LaButti K."/>
            <person name="Lindquist E.A."/>
            <person name="Lucas S."/>
            <person name="Salamov A.A."/>
            <person name="Bradshaw R.E."/>
            <person name="Ciuffetti L."/>
            <person name="Hamelin R.C."/>
            <person name="Kema G.H.J."/>
            <person name="Lawrence C."/>
            <person name="Scott J.A."/>
            <person name="Spatafora J.W."/>
            <person name="Turgeon B.G."/>
            <person name="de Wit P.J.G.M."/>
            <person name="Zhong S."/>
            <person name="Goodwin S.B."/>
            <person name="Grigoriev I.V."/>
        </authorList>
    </citation>
    <scope>NUCLEOTIDE SEQUENCE [LARGE SCALE GENOMIC DNA]</scope>
    <source>
        <strain evidence="3">C5 / ATCC 48332 / race O</strain>
    </source>
</reference>
<dbReference type="OMA" id="QWSRAQY"/>
<feature type="compositionally biased region" description="Basic and acidic residues" evidence="1">
    <location>
        <begin position="351"/>
        <end position="367"/>
    </location>
</feature>
<dbReference type="HOGENOM" id="CLU_436128_0_0_1"/>
<dbReference type="AlphaFoldDB" id="M2U1R5"/>
<feature type="region of interest" description="Disordered" evidence="1">
    <location>
        <begin position="136"/>
        <end position="230"/>
    </location>
</feature>
<feature type="compositionally biased region" description="Pro residues" evidence="1">
    <location>
        <begin position="477"/>
        <end position="489"/>
    </location>
</feature>
<sequence>MDNRHTFQASQVFSNSHMNGSSSYRVPPSASHPVQPAQLPIMSIPSIDTPAQQPVYRDNRTGLTYSRDQMLRFIWRQDPQNGKFKIRQTEGLFKPGSYTDMTTLTRYTHQEMIDLTGNILVEHLSRSRPQLHPFQAMQGQQHFQQQTQSQMDSSMQSSMQPSLAGYSPRGYTDGQAIRSQQSQGIRDERSVEQQARMAQPGQGQQPLPQQQVYPPTQPSSHVANAGQPGFVDEFGRQWSRAQYEELVRRQQAQKAQASAAMSSGLGPQFQQAQQTSPPMMMNSQASLQTNNMHYGMAPQEHSDLLQRQKGNMGPPPVPVNPGAQQQRQYVPPPGTKSLQQSPINDQSGRPWTREQWEKVEKSREVKKNLVPPSQATKGSVPGSPLTQPAVHKQRVNNIQKQPFHRPVSSVAQPKKPSVMQPAKQAAPSEVKVTGKDITNRSLNPTATSTSLAPVVPQSNQPDQVSMSKQSNIAPNTAPAPAPSPTPAPTQPTTVTQWDVENGRRVYDSMTSFVSSRQKAYHDGLAKLDAATTTSNPPANVPVTNTPTASALPPFDPSIFATVKHPKYTGFNHFSELNGGDLADVDNQELLKRICTVDPDGALRAPEPRWMTEERAKLEWEIYMLAAR</sequence>
<accession>M2U1R5</accession>
<feature type="compositionally biased region" description="Polar residues" evidence="1">
    <location>
        <begin position="336"/>
        <end position="349"/>
    </location>
</feature>
<feature type="compositionally biased region" description="Polar residues" evidence="1">
    <location>
        <begin position="439"/>
        <end position="472"/>
    </location>
</feature>
<keyword evidence="3" id="KW-1185">Reference proteome</keyword>
<feature type="region of interest" description="Disordered" evidence="1">
    <location>
        <begin position="306"/>
        <end position="495"/>
    </location>
</feature>
<dbReference type="EMBL" id="KB445575">
    <property type="protein sequence ID" value="EMD92499.1"/>
    <property type="molecule type" value="Genomic_DNA"/>
</dbReference>
<gene>
    <name evidence="2" type="ORF">COCHEDRAFT_1029942</name>
</gene>